<dbReference type="InterPro" id="IPR037850">
    <property type="entry name" value="RBBP5/Swd1"/>
</dbReference>
<evidence type="ECO:0000313" key="6">
    <source>
        <dbReference type="EMBL" id="GMR38865.1"/>
    </source>
</evidence>
<keyword evidence="2" id="KW-0853">WD repeat</keyword>
<dbReference type="PANTHER" id="PTHR44040:SF1">
    <property type="entry name" value="RETINOBLASTOMA-BINDING PROTEIN 5"/>
    <property type="match status" value="1"/>
</dbReference>
<protein>
    <recommendedName>
        <fullName evidence="8">WD40 domain-containing protein</fullName>
    </recommendedName>
</protein>
<proteinExistence type="predicted"/>
<comment type="caution">
    <text evidence="6">The sequence shown here is derived from an EMBL/GenBank/DDBJ whole genome shotgun (WGS) entry which is preliminary data.</text>
</comment>
<feature type="non-terminal residue" evidence="6">
    <location>
        <position position="214"/>
    </location>
</feature>
<sequence length="214" mass="23741">KLSDIVNKTAWKTVCCSRDGEFICGATTEAYSLYIWDRPSGELITMLHGTTELKGEALQDAQWHPTKAVILSIGNGIVSVWARAPLEMWSAFCPEFSELEENQKYAEKEGEFDGEDEDASEEEKEEVEDMEDVEVDVVNLDADEAGCSSDEDDARLPTMPTTSSGPLWFLPTVPVIDNPEYLNPTSQPSAPYADVNFLDQPAGGMPMQYENEND</sequence>
<evidence type="ECO:0000256" key="5">
    <source>
        <dbReference type="SAM" id="MobiDB-lite"/>
    </source>
</evidence>
<dbReference type="EMBL" id="BTRK01000002">
    <property type="protein sequence ID" value="GMR38865.1"/>
    <property type="molecule type" value="Genomic_DNA"/>
</dbReference>
<dbReference type="SUPFAM" id="SSF50978">
    <property type="entry name" value="WD40 repeat-like"/>
    <property type="match status" value="1"/>
</dbReference>
<accession>A0AAN4ZKV4</accession>
<evidence type="ECO:0008006" key="8">
    <source>
        <dbReference type="Google" id="ProtNLM"/>
    </source>
</evidence>
<keyword evidence="3" id="KW-0677">Repeat</keyword>
<evidence type="ECO:0000313" key="7">
    <source>
        <dbReference type="Proteomes" id="UP001328107"/>
    </source>
</evidence>
<evidence type="ECO:0000256" key="4">
    <source>
        <dbReference type="ARBA" id="ARBA00023242"/>
    </source>
</evidence>
<dbReference type="AlphaFoldDB" id="A0AAN4ZKV4"/>
<keyword evidence="4" id="KW-0539">Nucleus</keyword>
<evidence type="ECO:0000256" key="3">
    <source>
        <dbReference type="ARBA" id="ARBA00022737"/>
    </source>
</evidence>
<feature type="region of interest" description="Disordered" evidence="5">
    <location>
        <begin position="144"/>
        <end position="214"/>
    </location>
</feature>
<organism evidence="6 7">
    <name type="scientific">Pristionchus mayeri</name>
    <dbReference type="NCBI Taxonomy" id="1317129"/>
    <lineage>
        <taxon>Eukaryota</taxon>
        <taxon>Metazoa</taxon>
        <taxon>Ecdysozoa</taxon>
        <taxon>Nematoda</taxon>
        <taxon>Chromadorea</taxon>
        <taxon>Rhabditida</taxon>
        <taxon>Rhabditina</taxon>
        <taxon>Diplogasteromorpha</taxon>
        <taxon>Diplogasteroidea</taxon>
        <taxon>Neodiplogasteridae</taxon>
        <taxon>Pristionchus</taxon>
    </lineage>
</organism>
<comment type="subcellular location">
    <subcellularLocation>
        <location evidence="1">Nucleus</location>
    </subcellularLocation>
</comment>
<feature type="compositionally biased region" description="Acidic residues" evidence="5">
    <location>
        <begin position="144"/>
        <end position="153"/>
    </location>
</feature>
<name>A0AAN4ZKV4_9BILA</name>
<feature type="compositionally biased region" description="Acidic residues" evidence="5">
    <location>
        <begin position="112"/>
        <end position="131"/>
    </location>
</feature>
<gene>
    <name evidence="6" type="ORF">PMAYCL1PPCAC_09060</name>
</gene>
<dbReference type="Proteomes" id="UP001328107">
    <property type="component" value="Unassembled WGS sequence"/>
</dbReference>
<feature type="region of interest" description="Disordered" evidence="5">
    <location>
        <begin position="106"/>
        <end position="131"/>
    </location>
</feature>
<reference evidence="7" key="1">
    <citation type="submission" date="2022-10" db="EMBL/GenBank/DDBJ databases">
        <title>Genome assembly of Pristionchus species.</title>
        <authorList>
            <person name="Yoshida K."/>
            <person name="Sommer R.J."/>
        </authorList>
    </citation>
    <scope>NUCLEOTIDE SEQUENCE [LARGE SCALE GENOMIC DNA]</scope>
    <source>
        <strain evidence="7">RS5460</strain>
    </source>
</reference>
<dbReference type="GO" id="GO:0048188">
    <property type="term" value="C:Set1C/COMPASS complex"/>
    <property type="evidence" value="ECO:0007669"/>
    <property type="project" value="InterPro"/>
</dbReference>
<feature type="non-terminal residue" evidence="6">
    <location>
        <position position="1"/>
    </location>
</feature>
<evidence type="ECO:0000256" key="2">
    <source>
        <dbReference type="ARBA" id="ARBA00022574"/>
    </source>
</evidence>
<dbReference type="InterPro" id="IPR036322">
    <property type="entry name" value="WD40_repeat_dom_sf"/>
</dbReference>
<keyword evidence="7" id="KW-1185">Reference proteome</keyword>
<dbReference type="PANTHER" id="PTHR44040">
    <property type="entry name" value="RETINOBLASTOMA-BINDING PROTEIN 5"/>
    <property type="match status" value="1"/>
</dbReference>
<evidence type="ECO:0000256" key="1">
    <source>
        <dbReference type="ARBA" id="ARBA00004123"/>
    </source>
</evidence>